<keyword evidence="3" id="KW-1185">Reference proteome</keyword>
<proteinExistence type="predicted"/>
<accession>A0A3M7S7N0</accession>
<feature type="transmembrane region" description="Helical" evidence="1">
    <location>
        <begin position="15"/>
        <end position="36"/>
    </location>
</feature>
<dbReference type="EMBL" id="REGN01001893">
    <property type="protein sequence ID" value="RNA31833.1"/>
    <property type="molecule type" value="Genomic_DNA"/>
</dbReference>
<sequence>MEPYSLLTNNLKSRIFFLVEFLHSAILKGIIVTIIFTDEKSGWQTYPTKSLPTSHFRQVISDKSPSDNAFSDKIISD</sequence>
<dbReference type="AlphaFoldDB" id="A0A3M7S7N0"/>
<keyword evidence="1" id="KW-0812">Transmembrane</keyword>
<comment type="caution">
    <text evidence="2">The sequence shown here is derived from an EMBL/GenBank/DDBJ whole genome shotgun (WGS) entry which is preliminary data.</text>
</comment>
<gene>
    <name evidence="2" type="ORF">BpHYR1_039654</name>
</gene>
<evidence type="ECO:0000313" key="3">
    <source>
        <dbReference type="Proteomes" id="UP000276133"/>
    </source>
</evidence>
<protein>
    <submittedName>
        <fullName evidence="2">Uncharacterized protein</fullName>
    </submittedName>
</protein>
<name>A0A3M7S7N0_BRAPC</name>
<evidence type="ECO:0000256" key="1">
    <source>
        <dbReference type="SAM" id="Phobius"/>
    </source>
</evidence>
<dbReference type="Proteomes" id="UP000276133">
    <property type="component" value="Unassembled WGS sequence"/>
</dbReference>
<reference evidence="2 3" key="1">
    <citation type="journal article" date="2018" name="Sci. Rep.">
        <title>Genomic signatures of local adaptation to the degree of environmental predictability in rotifers.</title>
        <authorList>
            <person name="Franch-Gras L."/>
            <person name="Hahn C."/>
            <person name="Garcia-Roger E.M."/>
            <person name="Carmona M.J."/>
            <person name="Serra M."/>
            <person name="Gomez A."/>
        </authorList>
    </citation>
    <scope>NUCLEOTIDE SEQUENCE [LARGE SCALE GENOMIC DNA]</scope>
    <source>
        <strain evidence="2">HYR1</strain>
    </source>
</reference>
<feature type="non-terminal residue" evidence="2">
    <location>
        <position position="77"/>
    </location>
</feature>
<keyword evidence="1" id="KW-1133">Transmembrane helix</keyword>
<keyword evidence="1" id="KW-0472">Membrane</keyword>
<organism evidence="2 3">
    <name type="scientific">Brachionus plicatilis</name>
    <name type="common">Marine rotifer</name>
    <name type="synonym">Brachionus muelleri</name>
    <dbReference type="NCBI Taxonomy" id="10195"/>
    <lineage>
        <taxon>Eukaryota</taxon>
        <taxon>Metazoa</taxon>
        <taxon>Spiralia</taxon>
        <taxon>Gnathifera</taxon>
        <taxon>Rotifera</taxon>
        <taxon>Eurotatoria</taxon>
        <taxon>Monogononta</taxon>
        <taxon>Pseudotrocha</taxon>
        <taxon>Ploima</taxon>
        <taxon>Brachionidae</taxon>
        <taxon>Brachionus</taxon>
    </lineage>
</organism>
<evidence type="ECO:0000313" key="2">
    <source>
        <dbReference type="EMBL" id="RNA31833.1"/>
    </source>
</evidence>